<keyword evidence="4" id="KW-1185">Reference proteome</keyword>
<evidence type="ECO:0000256" key="1">
    <source>
        <dbReference type="SAM" id="Phobius"/>
    </source>
</evidence>
<dbReference type="Gene3D" id="1.10.8.730">
    <property type="match status" value="1"/>
</dbReference>
<keyword evidence="1" id="KW-0812">Transmembrane</keyword>
<dbReference type="InterPro" id="IPR027417">
    <property type="entry name" value="P-loop_NTPase"/>
</dbReference>
<name>A0A2S5R931_9MOLU</name>
<gene>
    <name evidence="3" type="ORF">ELUCI_v1c09690</name>
</gene>
<dbReference type="NCBIfam" id="NF045975">
    <property type="entry name" value="VirB4_plasma"/>
    <property type="match status" value="1"/>
</dbReference>
<dbReference type="PANTHER" id="PTHR38467">
    <property type="match status" value="1"/>
</dbReference>
<dbReference type="EMBL" id="PHNE01000008">
    <property type="protein sequence ID" value="PPE03824.1"/>
    <property type="molecule type" value="Genomic_DNA"/>
</dbReference>
<accession>A0A2S5R931</accession>
<feature type="transmembrane region" description="Helical" evidence="1">
    <location>
        <begin position="48"/>
        <end position="70"/>
    </location>
</feature>
<dbReference type="SUPFAM" id="SSF52540">
    <property type="entry name" value="P-loop containing nucleoside triphosphate hydrolases"/>
    <property type="match status" value="1"/>
</dbReference>
<dbReference type="Proteomes" id="UP000237865">
    <property type="component" value="Unassembled WGS sequence"/>
</dbReference>
<keyword evidence="1" id="KW-0472">Membrane</keyword>
<organism evidence="3 4">
    <name type="scientific">Williamsoniiplasma lucivorax</name>
    <dbReference type="NCBI Taxonomy" id="209274"/>
    <lineage>
        <taxon>Bacteria</taxon>
        <taxon>Bacillati</taxon>
        <taxon>Mycoplasmatota</taxon>
        <taxon>Mollicutes</taxon>
        <taxon>Entomoplasmatales</taxon>
        <taxon>Williamsoniiplasma</taxon>
    </lineage>
</organism>
<protein>
    <submittedName>
        <fullName evidence="3">Transfer complex protein TrsE</fullName>
    </submittedName>
</protein>
<dbReference type="InterPro" id="IPR053155">
    <property type="entry name" value="F-pilin_assembly_TraC"/>
</dbReference>
<comment type="caution">
    <text evidence="3">The sequence shown here is derived from an EMBL/GenBank/DDBJ whole genome shotgun (WGS) entry which is preliminary data.</text>
</comment>
<proteinExistence type="predicted"/>
<dbReference type="Pfam" id="PF05872">
    <property type="entry name" value="HerA_C"/>
    <property type="match status" value="1"/>
</dbReference>
<dbReference type="STRING" id="1399797.GCA_000518285_01988"/>
<dbReference type="AlphaFoldDB" id="A0A2S5R931"/>
<keyword evidence="1" id="KW-1133">Transmembrane helix</keyword>
<dbReference type="RefSeq" id="WP_028127039.1">
    <property type="nucleotide sequence ID" value="NZ_PHNE01000008.1"/>
</dbReference>
<evidence type="ECO:0000259" key="2">
    <source>
        <dbReference type="Pfam" id="PF05872"/>
    </source>
</evidence>
<evidence type="ECO:0000313" key="3">
    <source>
        <dbReference type="EMBL" id="PPE03824.1"/>
    </source>
</evidence>
<dbReference type="Gene3D" id="3.40.50.300">
    <property type="entry name" value="P-loop containing nucleotide triphosphate hydrolases"/>
    <property type="match status" value="1"/>
</dbReference>
<dbReference type="CDD" id="cd01127">
    <property type="entry name" value="TrwB_TraG_TraD_VirD4"/>
    <property type="match status" value="1"/>
</dbReference>
<evidence type="ECO:0000313" key="4">
    <source>
        <dbReference type="Proteomes" id="UP000237865"/>
    </source>
</evidence>
<feature type="domain" description="Helicase HerA-like C-terminal" evidence="2">
    <location>
        <begin position="778"/>
        <end position="826"/>
    </location>
</feature>
<reference evidence="3 4" key="1">
    <citation type="submission" date="2017-11" db="EMBL/GenBank/DDBJ databases">
        <title>Genome sequence of Entomoplasma lucivorax PIPN-2 (ATCC 49196).</title>
        <authorList>
            <person name="Lo W.-S."/>
            <person name="Gasparich G.E."/>
            <person name="Kuo C.-H."/>
        </authorList>
    </citation>
    <scope>NUCLEOTIDE SEQUENCE [LARGE SCALE GENOMIC DNA]</scope>
    <source>
        <strain evidence="3 4">PIPN-2</strain>
    </source>
</reference>
<feature type="transmembrane region" description="Helical" evidence="1">
    <location>
        <begin position="21"/>
        <end position="42"/>
    </location>
</feature>
<dbReference type="InterPro" id="IPR033186">
    <property type="entry name" value="HerA_C"/>
</dbReference>
<sequence>MGRGSYIPNKLDNSLKMSKSKGWFTSKDLMCTLIFAGAAFFFGWSLSILGIIAQIVIGVGVFLLLISLLIPTKTGRNLRVYQVIWKTIKFSSEIKDFKFKGKNDTRDLVAFEKIVNDETETPKIIQTKTTVKGKGYYTTAIKIGGYDLFRFSEEEQNILIDSLQKLFLKTELNFSLVKIDRPLDLQANKKFLEKCIEETIINSEWTSFEKKSRIKQLNNYVALHNSEDSIFSSNNIEREFYLVLYSGNKTKLYKEVALLEQDCSNANLKATHIEAFELVNVYLNLVNPFAEKYTKEYVMLHQDKLDEILSFNNLKVSGKYLTIFDQKDKEVVNKNYINITNIKEYPANPSRSWLAPLVFSNSNFIMNINEIKNEGISKKLSQQIQILSSNIVTHSNKDLIGKSKLEKEQEILWHLVDDLSSGEEKLKKVNTYVISYANNIKTLNNYKQMFFKSLKNNKILIDDMSFLQATSFGGSLLKPTDEYGSKYGIHIPCQALAESFPFISSDLRDETGTPLGLNELGEPIILDLFVKTNERMNHNGFFTASSGGGKTTGLKLIMVGEIAKGNRVRAIDPDNEYGELAKYFGGIVIDAGTGKEGRINPLQPQIQLVDNDRDILSKEEILQYHIEFFETWLKTLFADRREINEMAPSISFALGELYRSSKYSRVKNITEKKPSWYPTFDELIDFIKEQQRLKNKKFTTIIFDDCLTLLEQNFQQTGKYHELYNGASVITAKFTKDVVVYNIQSLLEKSKNLIQAQMMLITSIIQNEVKLNHLMTNKKMLVLIDEAHLLIDEKNMMALDFIYQLVKRIRKRAGGVFLATQNLEDFYSTPELVKKTKAIINNSIYVFIGKTLPGGMEAVEIMYKAIGGLTDSQREFLLRAKSGQFILKVGPNDSFNLNFNVSRQLEEVIKAKVDFKE</sequence>
<dbReference type="PANTHER" id="PTHR38467:SF1">
    <property type="entry name" value="CONJUGATIVE TRANSFER: ASSEMBLY"/>
    <property type="match status" value="1"/>
</dbReference>